<keyword evidence="2" id="KW-1185">Reference proteome</keyword>
<name>A0A117MKS5_9ACTN</name>
<comment type="caution">
    <text evidence="1">The sequence shown here is derived from an EMBL/GenBank/DDBJ whole genome shotgun (WGS) entry which is preliminary data.</text>
</comment>
<organism evidence="1 2">
    <name type="scientific">Actinoplanes awajinensis subsp. mycoplanecinus</name>
    <dbReference type="NCBI Taxonomy" id="135947"/>
    <lineage>
        <taxon>Bacteria</taxon>
        <taxon>Bacillati</taxon>
        <taxon>Actinomycetota</taxon>
        <taxon>Actinomycetes</taxon>
        <taxon>Micromonosporales</taxon>
        <taxon>Micromonosporaceae</taxon>
        <taxon>Actinoplanes</taxon>
    </lineage>
</organism>
<proteinExistence type="predicted"/>
<evidence type="ECO:0000313" key="1">
    <source>
        <dbReference type="EMBL" id="KUL22586.1"/>
    </source>
</evidence>
<dbReference type="AlphaFoldDB" id="A0A117MKS5"/>
<evidence type="ECO:0000313" key="2">
    <source>
        <dbReference type="Proteomes" id="UP000053244"/>
    </source>
</evidence>
<reference evidence="1 2" key="1">
    <citation type="submission" date="2015-10" db="EMBL/GenBank/DDBJ databases">
        <authorList>
            <person name="Gilbert D.G."/>
        </authorList>
    </citation>
    <scope>NUCLEOTIDE SEQUENCE [LARGE SCALE GENOMIC DNA]</scope>
    <source>
        <strain evidence="1 2">NRRL B-16712</strain>
    </source>
</reference>
<dbReference type="EMBL" id="LLZH01000340">
    <property type="protein sequence ID" value="KUL22586.1"/>
    <property type="molecule type" value="Genomic_DNA"/>
</dbReference>
<gene>
    <name evidence="1" type="ORF">ADL15_47930</name>
</gene>
<protein>
    <submittedName>
        <fullName evidence="1">Uncharacterized protein</fullName>
    </submittedName>
</protein>
<sequence length="64" mass="6530">MAVAVQCRQLKLLSEDSTGITGGKAGQVGEISAVCVAKPDRDDQVGEVAFGDLRGGVPENVLSS</sequence>
<accession>A0A117MKS5</accession>
<dbReference type="Proteomes" id="UP000053244">
    <property type="component" value="Unassembled WGS sequence"/>
</dbReference>